<dbReference type="GO" id="GO:0032221">
    <property type="term" value="C:Rpd3S complex"/>
    <property type="evidence" value="ECO:0007669"/>
    <property type="project" value="TreeGrafter"/>
</dbReference>
<evidence type="ECO:0000256" key="3">
    <source>
        <dbReference type="ARBA" id="ARBA00022833"/>
    </source>
</evidence>
<dbReference type="VEuPathDB" id="FungiDB:CJJ07_002152"/>
<dbReference type="Proteomes" id="UP000037122">
    <property type="component" value="Unassembled WGS sequence"/>
</dbReference>
<feature type="region of interest" description="Disordered" evidence="5">
    <location>
        <begin position="1"/>
        <end position="251"/>
    </location>
</feature>
<name>A0A0L0NPX4_CANAR</name>
<evidence type="ECO:0000313" key="8">
    <source>
        <dbReference type="Proteomes" id="UP000037122"/>
    </source>
</evidence>
<dbReference type="VEuPathDB" id="FungiDB:CJI97_004768"/>
<keyword evidence="3" id="KW-0862">Zinc</keyword>
<dbReference type="InterPro" id="IPR001965">
    <property type="entry name" value="Znf_PHD"/>
</dbReference>
<comment type="caution">
    <text evidence="7">The sequence shown here is derived from an EMBL/GenBank/DDBJ whole genome shotgun (WGS) entry which is preliminary data.</text>
</comment>
<evidence type="ECO:0000256" key="4">
    <source>
        <dbReference type="PROSITE-ProRule" id="PRU00146"/>
    </source>
</evidence>
<keyword evidence="1" id="KW-0479">Metal-binding</keyword>
<gene>
    <name evidence="7" type="ORF">QG37_07332</name>
</gene>
<feature type="compositionally biased region" description="Polar residues" evidence="5">
    <location>
        <begin position="72"/>
        <end position="95"/>
    </location>
</feature>
<dbReference type="CDD" id="cd15534">
    <property type="entry name" value="PHD2_PHF12_Rco1"/>
    <property type="match status" value="1"/>
</dbReference>
<evidence type="ECO:0000259" key="6">
    <source>
        <dbReference type="PROSITE" id="PS50016"/>
    </source>
</evidence>
<organism evidence="7 8">
    <name type="scientific">Candidozyma auris</name>
    <name type="common">Yeast</name>
    <name type="synonym">Candida auris</name>
    <dbReference type="NCBI Taxonomy" id="498019"/>
    <lineage>
        <taxon>Eukaryota</taxon>
        <taxon>Fungi</taxon>
        <taxon>Dikarya</taxon>
        <taxon>Ascomycota</taxon>
        <taxon>Saccharomycotina</taxon>
        <taxon>Pichiomycetes</taxon>
        <taxon>Metschnikowiaceae</taxon>
        <taxon>Candidozyma</taxon>
    </lineage>
</organism>
<evidence type="ECO:0000313" key="7">
    <source>
        <dbReference type="EMBL" id="KND96206.1"/>
    </source>
</evidence>
<feature type="compositionally biased region" description="Basic and acidic residues" evidence="5">
    <location>
        <begin position="178"/>
        <end position="202"/>
    </location>
</feature>
<protein>
    <recommendedName>
        <fullName evidence="6">PHD-type domain-containing protein</fullName>
    </recommendedName>
</protein>
<keyword evidence="2 4" id="KW-0863">Zinc-finger</keyword>
<dbReference type="GO" id="GO:0008270">
    <property type="term" value="F:zinc ion binding"/>
    <property type="evidence" value="ECO:0007669"/>
    <property type="project" value="UniProtKB-KW"/>
</dbReference>
<dbReference type="EMBL" id="LGST01000057">
    <property type="protein sequence ID" value="KND96206.1"/>
    <property type="molecule type" value="Genomic_DNA"/>
</dbReference>
<dbReference type="VEuPathDB" id="FungiDB:B9J08_005541"/>
<dbReference type="PANTHER" id="PTHR47636:SF1">
    <property type="entry name" value="TRANSCRIPTIONAL REGULATORY PROTEIN RCO1"/>
    <property type="match status" value="1"/>
</dbReference>
<evidence type="ECO:0000256" key="5">
    <source>
        <dbReference type="SAM" id="MobiDB-lite"/>
    </source>
</evidence>
<accession>A0A0L0NPX4</accession>
<dbReference type="PANTHER" id="PTHR47636">
    <property type="entry name" value="TRANSCRIPTIONAL REGULATORY PROTEIN RCO1"/>
    <property type="match status" value="1"/>
</dbReference>
<dbReference type="Pfam" id="PF00628">
    <property type="entry name" value="PHD"/>
    <property type="match status" value="1"/>
</dbReference>
<dbReference type="PROSITE" id="PS50016">
    <property type="entry name" value="ZF_PHD_2"/>
    <property type="match status" value="1"/>
</dbReference>
<dbReference type="GO" id="GO:0006357">
    <property type="term" value="P:regulation of transcription by RNA polymerase II"/>
    <property type="evidence" value="ECO:0007669"/>
    <property type="project" value="TreeGrafter"/>
</dbReference>
<reference evidence="8" key="1">
    <citation type="journal article" date="2015" name="BMC Genomics">
        <title>Draft genome of a commonly misdiagnosed multidrug resistant pathogen Candida auris.</title>
        <authorList>
            <person name="Chatterjee S."/>
            <person name="Alampalli S.V."/>
            <person name="Nageshan R.K."/>
            <person name="Chettiar S.T."/>
            <person name="Joshi S."/>
            <person name="Tatu U.S."/>
        </authorList>
    </citation>
    <scope>NUCLEOTIDE SEQUENCE [LARGE SCALE GENOMIC DNA]</scope>
    <source>
        <strain evidence="8">6684</strain>
    </source>
</reference>
<dbReference type="VEuPathDB" id="FungiDB:QG37_07332"/>
<feature type="domain" description="PHD-type" evidence="6">
    <location>
        <begin position="287"/>
        <end position="334"/>
    </location>
</feature>
<feature type="compositionally biased region" description="Polar residues" evidence="5">
    <location>
        <begin position="1"/>
        <end position="10"/>
    </location>
</feature>
<feature type="compositionally biased region" description="Basic residues" evidence="5">
    <location>
        <begin position="33"/>
        <end position="55"/>
    </location>
</feature>
<proteinExistence type="predicted"/>
<dbReference type="AlphaFoldDB" id="A0A0L0NPX4"/>
<dbReference type="InterPro" id="IPR011011">
    <property type="entry name" value="Znf_FYVE_PHD"/>
</dbReference>
<dbReference type="CDD" id="cd15535">
    <property type="entry name" value="PHD1_Rco1"/>
    <property type="match status" value="1"/>
</dbReference>
<sequence length="736" mass="82833">MVDLVQSNKGQAPRGRGRPKLNKQPATAGEKIPKKRGRKPGSVGKKKLEARRKSTRATSAEVSSEYLLAESPQISETPNSKSGKANKSHSMSLLNMSDLYPTPDLRNSSADKNRSINEFIEPELAAPQPGYSGYPLEAFPPQHKIKRPSSSNSRGKKAKSDVTPRSTPLPSEAESEEAEKRYRNQLETPKLEKLLLESELRTPLKGKKRGRKPKLATNPSITSSPSGLTLKIPATPKSKRKSNFELENGTRPQIKRLKITSPKKQTTVGLVPVTEPPAVPDNANSNEDFCATCGGTGIFICCDTCPKSFHLLCCEPPIREIPEDNWSCNECRAAQGIDPRKYFNDHGLFGHLLNSMHGRNPSEFRLPRKLRDATFIDVTTGPEDNYTDSSMKPELSVSKLNGSQISGFNKNEDLDIDSFYDKKGRPKLCHRCRESHLKRRTLVACDYCPLHWHLDCLPDAVPLAKTIGLKWRCPNHIENLVPINWSDRRCFRDTAVIDSGLHANFLKIMGASNFLIKHNDQPYISETKQPMLSDYLQFQKDDFISNKSDFLTQNPTKFDQPLDSDNDEDTVSNFKIPDYLENYTVGSKVLAKSSRRLAKLLLMTNADDSEQKPFIYRVPEKQVVLDFIQKGRESYKASVLLDIQKYEVRQEAEYSRDKEAAASLNLLGEQDHESSSNVRKPLNLDDLVAAADKLRPIGETKTRSDDLKDEEIDELRKIKKLMELKGHAAFLEFLQT</sequence>
<evidence type="ECO:0000256" key="2">
    <source>
        <dbReference type="ARBA" id="ARBA00022771"/>
    </source>
</evidence>
<dbReference type="Gene3D" id="3.30.40.10">
    <property type="entry name" value="Zinc/RING finger domain, C3HC4 (zinc finger)"/>
    <property type="match status" value="2"/>
</dbReference>
<feature type="compositionally biased region" description="Basic residues" evidence="5">
    <location>
        <begin position="204"/>
        <end position="214"/>
    </location>
</feature>
<dbReference type="VEuPathDB" id="FungiDB:CJJ09_004697"/>
<dbReference type="InterPro" id="IPR052819">
    <property type="entry name" value="Chromatin_regulatory_protein"/>
</dbReference>
<dbReference type="InterPro" id="IPR019786">
    <property type="entry name" value="Zinc_finger_PHD-type_CS"/>
</dbReference>
<dbReference type="SMART" id="SM00249">
    <property type="entry name" value="PHD"/>
    <property type="match status" value="2"/>
</dbReference>
<dbReference type="VEuPathDB" id="FungiDB:CJI96_0004467"/>
<dbReference type="InterPro" id="IPR019787">
    <property type="entry name" value="Znf_PHD-finger"/>
</dbReference>
<dbReference type="SUPFAM" id="SSF57903">
    <property type="entry name" value="FYVE/PHD zinc finger"/>
    <property type="match status" value="2"/>
</dbReference>
<evidence type="ECO:0000256" key="1">
    <source>
        <dbReference type="ARBA" id="ARBA00022723"/>
    </source>
</evidence>
<dbReference type="InterPro" id="IPR013083">
    <property type="entry name" value="Znf_RING/FYVE/PHD"/>
</dbReference>
<dbReference type="PROSITE" id="PS01359">
    <property type="entry name" value="ZF_PHD_1"/>
    <property type="match status" value="1"/>
</dbReference>
<feature type="compositionally biased region" description="Polar residues" evidence="5">
    <location>
        <begin position="217"/>
        <end position="227"/>
    </location>
</feature>